<keyword evidence="3" id="KW-1185">Reference proteome</keyword>
<gene>
    <name evidence="2" type="ORF">PXEA_LOCUS31689</name>
</gene>
<keyword evidence="1" id="KW-0812">Transmembrane</keyword>
<dbReference type="Proteomes" id="UP000784294">
    <property type="component" value="Unassembled WGS sequence"/>
</dbReference>
<evidence type="ECO:0000313" key="2">
    <source>
        <dbReference type="EMBL" id="VEL38249.1"/>
    </source>
</evidence>
<feature type="transmembrane region" description="Helical" evidence="1">
    <location>
        <begin position="15"/>
        <end position="37"/>
    </location>
</feature>
<name>A0A448XJN0_9PLAT</name>
<sequence length="76" mass="8541">MTVSSTLNSVSCDHFLYLLVSVPVLVPRTVSVQEVLLKSMNPHRLFQIQFQGFLGPNQRLPSTNYSLGLATNLCYR</sequence>
<evidence type="ECO:0000313" key="3">
    <source>
        <dbReference type="Proteomes" id="UP000784294"/>
    </source>
</evidence>
<comment type="caution">
    <text evidence="2">The sequence shown here is derived from an EMBL/GenBank/DDBJ whole genome shotgun (WGS) entry which is preliminary data.</text>
</comment>
<reference evidence="2" key="1">
    <citation type="submission" date="2018-11" db="EMBL/GenBank/DDBJ databases">
        <authorList>
            <consortium name="Pathogen Informatics"/>
        </authorList>
    </citation>
    <scope>NUCLEOTIDE SEQUENCE</scope>
</reference>
<keyword evidence="1" id="KW-0472">Membrane</keyword>
<organism evidence="2 3">
    <name type="scientific">Protopolystoma xenopodis</name>
    <dbReference type="NCBI Taxonomy" id="117903"/>
    <lineage>
        <taxon>Eukaryota</taxon>
        <taxon>Metazoa</taxon>
        <taxon>Spiralia</taxon>
        <taxon>Lophotrochozoa</taxon>
        <taxon>Platyhelminthes</taxon>
        <taxon>Monogenea</taxon>
        <taxon>Polyopisthocotylea</taxon>
        <taxon>Polystomatidea</taxon>
        <taxon>Polystomatidae</taxon>
        <taxon>Protopolystoma</taxon>
    </lineage>
</organism>
<protein>
    <submittedName>
        <fullName evidence="2">Uncharacterized protein</fullName>
    </submittedName>
</protein>
<evidence type="ECO:0000256" key="1">
    <source>
        <dbReference type="SAM" id="Phobius"/>
    </source>
</evidence>
<proteinExistence type="predicted"/>
<accession>A0A448XJN0</accession>
<dbReference type="EMBL" id="CAAALY010257344">
    <property type="protein sequence ID" value="VEL38249.1"/>
    <property type="molecule type" value="Genomic_DNA"/>
</dbReference>
<keyword evidence="1" id="KW-1133">Transmembrane helix</keyword>
<dbReference type="AlphaFoldDB" id="A0A448XJN0"/>